<feature type="transmembrane region" description="Helical" evidence="1">
    <location>
        <begin position="80"/>
        <end position="104"/>
    </location>
</feature>
<dbReference type="Pfam" id="PF07843">
    <property type="entry name" value="DUF1634"/>
    <property type="match status" value="1"/>
</dbReference>
<dbReference type="Proteomes" id="UP000190367">
    <property type="component" value="Unassembled WGS sequence"/>
</dbReference>
<dbReference type="RefSeq" id="WP_078668997.1">
    <property type="nucleotide sequence ID" value="NZ_FUWZ01000002.1"/>
</dbReference>
<dbReference type="EMBL" id="FUWZ01000002">
    <property type="protein sequence ID" value="SKA04680.1"/>
    <property type="molecule type" value="Genomic_DNA"/>
</dbReference>
<keyword evidence="1" id="KW-0472">Membrane</keyword>
<dbReference type="AlphaFoldDB" id="A0A1T4QLM4"/>
<organism evidence="2 3">
    <name type="scientific">Chitinophaga eiseniae</name>
    <dbReference type="NCBI Taxonomy" id="634771"/>
    <lineage>
        <taxon>Bacteria</taxon>
        <taxon>Pseudomonadati</taxon>
        <taxon>Bacteroidota</taxon>
        <taxon>Chitinophagia</taxon>
        <taxon>Chitinophagales</taxon>
        <taxon>Chitinophagaceae</taxon>
        <taxon>Chitinophaga</taxon>
    </lineage>
</organism>
<accession>A0A1T4QLM4</accession>
<name>A0A1T4QLM4_9BACT</name>
<dbReference type="OrthoDB" id="1072981at2"/>
<evidence type="ECO:0000256" key="1">
    <source>
        <dbReference type="SAM" id="Phobius"/>
    </source>
</evidence>
<keyword evidence="1" id="KW-1133">Transmembrane helix</keyword>
<keyword evidence="1" id="KW-0812">Transmembrane</keyword>
<dbReference type="InterPro" id="IPR012861">
    <property type="entry name" value="DUF1634"/>
</dbReference>
<feature type="transmembrane region" description="Helical" evidence="1">
    <location>
        <begin position="109"/>
        <end position="130"/>
    </location>
</feature>
<evidence type="ECO:0000313" key="3">
    <source>
        <dbReference type="Proteomes" id="UP000190367"/>
    </source>
</evidence>
<sequence>MKRLLSKHFWADKDIQQLIGKQLRVGVITSSIIVFLGGVVYLYRHGHEAPNYGTFAGVRQGLDNLPGIFTGIMEGKGMNVIQLGIVLLIATPIIRIGLSVFAFLLEKDYLYVVITLIVLGVITFSMVGGLERL</sequence>
<protein>
    <submittedName>
        <fullName evidence="2">Uncharacterized membrane protein</fullName>
    </submittedName>
</protein>
<keyword evidence="3" id="KW-1185">Reference proteome</keyword>
<reference evidence="3" key="1">
    <citation type="submission" date="2017-02" db="EMBL/GenBank/DDBJ databases">
        <authorList>
            <person name="Varghese N."/>
            <person name="Submissions S."/>
        </authorList>
    </citation>
    <scope>NUCLEOTIDE SEQUENCE [LARGE SCALE GENOMIC DNA]</scope>
    <source>
        <strain evidence="3">DSM 22224</strain>
    </source>
</reference>
<proteinExistence type="predicted"/>
<evidence type="ECO:0000313" key="2">
    <source>
        <dbReference type="EMBL" id="SKA04680.1"/>
    </source>
</evidence>
<gene>
    <name evidence="2" type="ORF">SAMN04488128_102448</name>
</gene>
<dbReference type="STRING" id="634771.SAMN04488128_102448"/>
<feature type="transmembrane region" description="Helical" evidence="1">
    <location>
        <begin position="23"/>
        <end position="43"/>
    </location>
</feature>